<dbReference type="PANTHER" id="PTHR21666:SF291">
    <property type="entry name" value="STAGE II SPORULATION PROTEIN Q"/>
    <property type="match status" value="1"/>
</dbReference>
<dbReference type="Pfam" id="PF01551">
    <property type="entry name" value="Peptidase_M23"/>
    <property type="match status" value="1"/>
</dbReference>
<dbReference type="InterPro" id="IPR050570">
    <property type="entry name" value="Cell_wall_metabolism_enzyme"/>
</dbReference>
<evidence type="ECO:0000313" key="5">
    <source>
        <dbReference type="Proteomes" id="UP000015380"/>
    </source>
</evidence>
<dbReference type="CDD" id="cd12797">
    <property type="entry name" value="M23_peptidase"/>
    <property type="match status" value="1"/>
</dbReference>
<dbReference type="eggNOG" id="COG0739">
    <property type="taxonomic scope" value="Bacteria"/>
</dbReference>
<evidence type="ECO:0000256" key="1">
    <source>
        <dbReference type="SAM" id="Coils"/>
    </source>
</evidence>
<dbReference type="Gene3D" id="2.70.70.10">
    <property type="entry name" value="Glucose Permease (Domain IIA)"/>
    <property type="match status" value="1"/>
</dbReference>
<dbReference type="PANTHER" id="PTHR21666">
    <property type="entry name" value="PEPTIDASE-RELATED"/>
    <property type="match status" value="1"/>
</dbReference>
<evidence type="ECO:0000259" key="3">
    <source>
        <dbReference type="Pfam" id="PF01551"/>
    </source>
</evidence>
<name>S5TA14_9GAMM</name>
<organism evidence="4 5">
    <name type="scientific">Cycloclasticus zancles 78-ME</name>
    <dbReference type="NCBI Taxonomy" id="1198232"/>
    <lineage>
        <taxon>Bacteria</taxon>
        <taxon>Pseudomonadati</taxon>
        <taxon>Pseudomonadota</taxon>
        <taxon>Gammaproteobacteria</taxon>
        <taxon>Thiotrichales</taxon>
        <taxon>Piscirickettsiaceae</taxon>
        <taxon>Cycloclasticus</taxon>
    </lineage>
</organism>
<dbReference type="GO" id="GO:0004222">
    <property type="term" value="F:metalloendopeptidase activity"/>
    <property type="evidence" value="ECO:0007669"/>
    <property type="project" value="TreeGrafter"/>
</dbReference>
<dbReference type="Proteomes" id="UP000015380">
    <property type="component" value="Chromosome"/>
</dbReference>
<evidence type="ECO:0000313" key="4">
    <source>
        <dbReference type="EMBL" id="AGS40586.1"/>
    </source>
</evidence>
<reference evidence="4 5" key="1">
    <citation type="submission" date="2013-05" db="EMBL/GenBank/DDBJ databases">
        <title>Between feast and famine: a lifestyle of most important marine PAH-degrading bacterium Cycloclasticus sp. 7ME.</title>
        <authorList>
            <person name="Yakimov M.M."/>
            <person name="Messina E."/>
            <person name="Genovese M."/>
            <person name="Denaro R."/>
            <person name="Crisafi F."/>
            <person name="Russo D."/>
            <person name="Cappello S."/>
            <person name="Santisi S."/>
            <person name="Smedile F."/>
            <person name="Golyshina O.V."/>
            <person name="Tran H."/>
            <person name="Pieper D.H."/>
            <person name="Golyshin P.N."/>
            <person name="Giuliano L."/>
        </authorList>
    </citation>
    <scope>NUCLEOTIDE SEQUENCE [LARGE SCALE GENOMIC DNA]</scope>
    <source>
        <strain evidence="4 5">78-ME</strain>
    </source>
</reference>
<feature type="coiled-coil region" evidence="1">
    <location>
        <begin position="64"/>
        <end position="91"/>
    </location>
</feature>
<feature type="domain" description="M23ase beta-sheet core" evidence="3">
    <location>
        <begin position="200"/>
        <end position="295"/>
    </location>
</feature>
<gene>
    <name evidence="4" type="ORF">CYCME_2274</name>
</gene>
<dbReference type="SUPFAM" id="SSF51261">
    <property type="entry name" value="Duplicated hybrid motif"/>
    <property type="match status" value="1"/>
</dbReference>
<keyword evidence="5" id="KW-1185">Reference proteome</keyword>
<reference evidence="5" key="2">
    <citation type="journal article" date="2016" name="Environ. Microbiol. Rep.">
        <title>Analysis of defence systems and a conjugative IncP-1 plasmid in the marine polyaromatic hydrocarbons-degrading bacterium Cycloclasticus sp. 78-ME.</title>
        <authorList>
            <person name="Yakimov M.M."/>
            <person name="Crisafi F."/>
            <person name="Messina E."/>
            <person name="Smedile F."/>
            <person name="Lopatina A."/>
            <person name="Denaro R."/>
            <person name="Pieper D.H."/>
            <person name="Golyshin P.N."/>
            <person name="Giuliano L."/>
        </authorList>
    </citation>
    <scope>NUCLEOTIDE SEQUENCE [LARGE SCALE GENOMIC DNA]</scope>
    <source>
        <strain evidence="5">78-ME</strain>
    </source>
</reference>
<dbReference type="AlphaFoldDB" id="S5TA14"/>
<feature type="transmembrane region" description="Helical" evidence="2">
    <location>
        <begin position="23"/>
        <end position="41"/>
    </location>
</feature>
<proteinExistence type="predicted"/>
<dbReference type="KEGG" id="cza:CYCME_2274"/>
<dbReference type="HOGENOM" id="CLU_029425_2_2_6"/>
<sequence>MQIILLTKGKKKTINFSAIQQKVIYGLLGSFVLLLAVYWYMPSVTEVRLTEQSGKVSQELLTQRIELERVREKTQNTLDNLALRVGQMQAQLTRLNAVGEHLVKKANLTASEFNFDELPAIGSAGLPDSAESFTENQLLHDIQVLDKQLSLREKQLTLLGVFSANKELSKEVRPAGLPVAKGWLSSYYGYRADPFTGKKKFHHGVDIAGKTGTSVLAAASGLVTYAGKKGGYGYLIEIDHGSGYVTRYGHNKEIVVKLGDVVKQNDVIAKMGSTGHSTGPHVHFEVMRNGKKVNPRKYLYSSS</sequence>
<keyword evidence="2" id="KW-0812">Transmembrane</keyword>
<dbReference type="InterPro" id="IPR011055">
    <property type="entry name" value="Dup_hybrid_motif"/>
</dbReference>
<dbReference type="FunFam" id="2.70.70.10:FF:000006">
    <property type="entry name" value="M23 family peptidase"/>
    <property type="match status" value="1"/>
</dbReference>
<evidence type="ECO:0000256" key="2">
    <source>
        <dbReference type="SAM" id="Phobius"/>
    </source>
</evidence>
<protein>
    <submittedName>
        <fullName evidence="4">Peptidase M23B</fullName>
    </submittedName>
</protein>
<dbReference type="PATRIC" id="fig|1198232.3.peg.2244"/>
<accession>S5TA14</accession>
<dbReference type="EMBL" id="CP005996">
    <property type="protein sequence ID" value="AGS40586.1"/>
    <property type="molecule type" value="Genomic_DNA"/>
</dbReference>
<dbReference type="RefSeq" id="WP_020933072.1">
    <property type="nucleotide sequence ID" value="NC_021917.1"/>
</dbReference>
<keyword evidence="2" id="KW-1133">Transmembrane helix</keyword>
<keyword evidence="2" id="KW-0472">Membrane</keyword>
<dbReference type="InterPro" id="IPR016047">
    <property type="entry name" value="M23ase_b-sheet_dom"/>
</dbReference>
<keyword evidence="1" id="KW-0175">Coiled coil</keyword>